<gene>
    <name evidence="2" type="ORF">Sradi_6053800</name>
</gene>
<feature type="region of interest" description="Disordered" evidence="1">
    <location>
        <begin position="184"/>
        <end position="226"/>
    </location>
</feature>
<feature type="compositionally biased region" description="Basic residues" evidence="1">
    <location>
        <begin position="210"/>
        <end position="226"/>
    </location>
</feature>
<proteinExistence type="predicted"/>
<feature type="compositionally biased region" description="Polar residues" evidence="1">
    <location>
        <begin position="187"/>
        <end position="201"/>
    </location>
</feature>
<organism evidence="2">
    <name type="scientific">Sesamum radiatum</name>
    <name type="common">Black benniseed</name>
    <dbReference type="NCBI Taxonomy" id="300843"/>
    <lineage>
        <taxon>Eukaryota</taxon>
        <taxon>Viridiplantae</taxon>
        <taxon>Streptophyta</taxon>
        <taxon>Embryophyta</taxon>
        <taxon>Tracheophyta</taxon>
        <taxon>Spermatophyta</taxon>
        <taxon>Magnoliopsida</taxon>
        <taxon>eudicotyledons</taxon>
        <taxon>Gunneridae</taxon>
        <taxon>Pentapetalae</taxon>
        <taxon>asterids</taxon>
        <taxon>lamiids</taxon>
        <taxon>Lamiales</taxon>
        <taxon>Pedaliaceae</taxon>
        <taxon>Sesamum</taxon>
    </lineage>
</organism>
<evidence type="ECO:0000256" key="1">
    <source>
        <dbReference type="SAM" id="MobiDB-lite"/>
    </source>
</evidence>
<sequence length="279" mass="32026">MTLHRNGSRSRSPHTRYHHKRPCDTAQTEQQSKRKKLFALQGPVQLSSLSRSEKQKHELDDKSTSLDCYQCHLIMETITRHHRFMLIVLQEGCTAGKRNLLRKEIVDYHLLQDCAATDLDQLRHIKERGPNQGLRVLEITRGQARHQSSAVKKFLCHESLSQPYESAERHNLGLCSINPAEPMHSASPWSSRQRPINSSSAKGAPDLHRTHCTRHNHGHRGRSISPLHIRRKDFSRESKVDIRKRSLSKSPGRRTVASFQGCLSFLKSWKTIFSLSIQS</sequence>
<evidence type="ECO:0000313" key="2">
    <source>
        <dbReference type="EMBL" id="KAL0306365.1"/>
    </source>
</evidence>
<feature type="region of interest" description="Disordered" evidence="1">
    <location>
        <begin position="1"/>
        <end position="32"/>
    </location>
</feature>
<comment type="caution">
    <text evidence="2">The sequence shown here is derived from an EMBL/GenBank/DDBJ whole genome shotgun (WGS) entry which is preliminary data.</text>
</comment>
<dbReference type="AlphaFoldDB" id="A0AAW2KHI4"/>
<name>A0AAW2KHI4_SESRA</name>
<accession>A0AAW2KHI4</accession>
<feature type="compositionally biased region" description="Basic residues" evidence="1">
    <location>
        <begin position="1"/>
        <end position="21"/>
    </location>
</feature>
<protein>
    <submittedName>
        <fullName evidence="2">Uncharacterized protein</fullName>
    </submittedName>
</protein>
<reference evidence="2" key="2">
    <citation type="journal article" date="2024" name="Plant">
        <title>Genomic evolution and insights into agronomic trait innovations of Sesamum species.</title>
        <authorList>
            <person name="Miao H."/>
            <person name="Wang L."/>
            <person name="Qu L."/>
            <person name="Liu H."/>
            <person name="Sun Y."/>
            <person name="Le M."/>
            <person name="Wang Q."/>
            <person name="Wei S."/>
            <person name="Zheng Y."/>
            <person name="Lin W."/>
            <person name="Duan Y."/>
            <person name="Cao H."/>
            <person name="Xiong S."/>
            <person name="Wang X."/>
            <person name="Wei L."/>
            <person name="Li C."/>
            <person name="Ma Q."/>
            <person name="Ju M."/>
            <person name="Zhao R."/>
            <person name="Li G."/>
            <person name="Mu C."/>
            <person name="Tian Q."/>
            <person name="Mei H."/>
            <person name="Zhang T."/>
            <person name="Gao T."/>
            <person name="Zhang H."/>
        </authorList>
    </citation>
    <scope>NUCLEOTIDE SEQUENCE</scope>
    <source>
        <strain evidence="2">G02</strain>
    </source>
</reference>
<dbReference type="EMBL" id="JACGWJ010000028">
    <property type="protein sequence ID" value="KAL0306365.1"/>
    <property type="molecule type" value="Genomic_DNA"/>
</dbReference>
<reference evidence="2" key="1">
    <citation type="submission" date="2020-06" db="EMBL/GenBank/DDBJ databases">
        <authorList>
            <person name="Li T."/>
            <person name="Hu X."/>
            <person name="Zhang T."/>
            <person name="Song X."/>
            <person name="Zhang H."/>
            <person name="Dai N."/>
            <person name="Sheng W."/>
            <person name="Hou X."/>
            <person name="Wei L."/>
        </authorList>
    </citation>
    <scope>NUCLEOTIDE SEQUENCE</scope>
    <source>
        <strain evidence="2">G02</strain>
        <tissue evidence="2">Leaf</tissue>
    </source>
</reference>